<dbReference type="AlphaFoldDB" id="A0A7X3CR91"/>
<dbReference type="RefSeq" id="WP_155613290.1">
    <property type="nucleotide sequence ID" value="NZ_WNZW01000017.1"/>
</dbReference>
<sequence>MDYFSPMDEVNILAKLADLKEDHYHQLLALSAMMELLIEKGVLSREEIAQKTSELDCSKARPPYPTA</sequence>
<dbReference type="OrthoDB" id="2991654at2"/>
<protein>
    <submittedName>
        <fullName evidence="1">Uncharacterized protein</fullName>
    </submittedName>
</protein>
<proteinExistence type="predicted"/>
<gene>
    <name evidence="1" type="ORF">GNP95_23565</name>
</gene>
<accession>A0A7X3CR91</accession>
<dbReference type="EMBL" id="WNZW01000017">
    <property type="protein sequence ID" value="MUG47925.1"/>
    <property type="molecule type" value="Genomic_DNA"/>
</dbReference>
<comment type="caution">
    <text evidence="1">The sequence shown here is derived from an EMBL/GenBank/DDBJ whole genome shotgun (WGS) entry which is preliminary data.</text>
</comment>
<reference evidence="1 2" key="1">
    <citation type="submission" date="2019-11" db="EMBL/GenBank/DDBJ databases">
        <title>Draft genome sequences of five Paenibacillus species of dairy origin.</title>
        <authorList>
            <person name="Olajide A.M."/>
            <person name="Chen S."/>
            <person name="Lapointe G."/>
        </authorList>
    </citation>
    <scope>NUCLEOTIDE SEQUENCE [LARGE SCALE GENOMIC DNA]</scope>
    <source>
        <strain evidence="1 2">12CR55</strain>
    </source>
</reference>
<evidence type="ECO:0000313" key="1">
    <source>
        <dbReference type="EMBL" id="MUG47925.1"/>
    </source>
</evidence>
<name>A0A7X3CR91_9BACL</name>
<dbReference type="Proteomes" id="UP000447876">
    <property type="component" value="Unassembled WGS sequence"/>
</dbReference>
<evidence type="ECO:0000313" key="2">
    <source>
        <dbReference type="Proteomes" id="UP000447876"/>
    </source>
</evidence>
<organism evidence="1 2">
    <name type="scientific">Paenibacillus woosongensis</name>
    <dbReference type="NCBI Taxonomy" id="307580"/>
    <lineage>
        <taxon>Bacteria</taxon>
        <taxon>Bacillati</taxon>
        <taxon>Bacillota</taxon>
        <taxon>Bacilli</taxon>
        <taxon>Bacillales</taxon>
        <taxon>Paenibacillaceae</taxon>
        <taxon>Paenibacillus</taxon>
    </lineage>
</organism>